<keyword evidence="4" id="KW-1185">Reference proteome</keyword>
<gene>
    <name evidence="3" type="ORF">UCREL1_878</name>
</gene>
<feature type="compositionally biased region" description="Polar residues" evidence="1">
    <location>
        <begin position="1"/>
        <end position="27"/>
    </location>
</feature>
<organism evidence="3 4">
    <name type="scientific">Eutypa lata (strain UCR-EL1)</name>
    <name type="common">Grapevine dieback disease fungus</name>
    <name type="synonym">Eutypa armeniacae</name>
    <dbReference type="NCBI Taxonomy" id="1287681"/>
    <lineage>
        <taxon>Eukaryota</taxon>
        <taxon>Fungi</taxon>
        <taxon>Dikarya</taxon>
        <taxon>Ascomycota</taxon>
        <taxon>Pezizomycotina</taxon>
        <taxon>Sordariomycetes</taxon>
        <taxon>Xylariomycetidae</taxon>
        <taxon>Xylariales</taxon>
        <taxon>Diatrypaceae</taxon>
        <taxon>Eutypa</taxon>
    </lineage>
</organism>
<dbReference type="Proteomes" id="UP000012174">
    <property type="component" value="Unassembled WGS sequence"/>
</dbReference>
<evidence type="ECO:0000259" key="2">
    <source>
        <dbReference type="Pfam" id="PF24852"/>
    </source>
</evidence>
<dbReference type="KEGG" id="ela:UCREL1_878"/>
<dbReference type="PANTHER" id="PTHR42339">
    <property type="entry name" value="HISTONE H1"/>
    <property type="match status" value="1"/>
</dbReference>
<dbReference type="EMBL" id="KB705525">
    <property type="protein sequence ID" value="EMR72062.1"/>
    <property type="molecule type" value="Genomic_DNA"/>
</dbReference>
<evidence type="ECO:0000256" key="1">
    <source>
        <dbReference type="SAM" id="MobiDB-lite"/>
    </source>
</evidence>
<feature type="region of interest" description="Disordered" evidence="1">
    <location>
        <begin position="1"/>
        <end position="72"/>
    </location>
</feature>
<protein>
    <recommendedName>
        <fullName evidence="2">DUF7726 domain-containing protein</fullName>
    </recommendedName>
</protein>
<evidence type="ECO:0000313" key="4">
    <source>
        <dbReference type="Proteomes" id="UP000012174"/>
    </source>
</evidence>
<proteinExistence type="predicted"/>
<dbReference type="Pfam" id="PF24852">
    <property type="entry name" value="DUF7726"/>
    <property type="match status" value="2"/>
</dbReference>
<dbReference type="HOGENOM" id="CLU_060561_0_1_1"/>
<dbReference type="InterPro" id="IPR056143">
    <property type="entry name" value="DUF7726"/>
</dbReference>
<feature type="compositionally biased region" description="Basic and acidic residues" evidence="1">
    <location>
        <begin position="150"/>
        <end position="164"/>
    </location>
</feature>
<dbReference type="OrthoDB" id="2592504at2759"/>
<feature type="region of interest" description="Disordered" evidence="1">
    <location>
        <begin position="127"/>
        <end position="164"/>
    </location>
</feature>
<dbReference type="AlphaFoldDB" id="M7T610"/>
<evidence type="ECO:0000313" key="3">
    <source>
        <dbReference type="EMBL" id="EMR72062.1"/>
    </source>
</evidence>
<reference evidence="4" key="1">
    <citation type="journal article" date="2013" name="Genome Announc.">
        <title>Draft genome sequence of the grapevine dieback fungus Eutypa lata UCR-EL1.</title>
        <authorList>
            <person name="Blanco-Ulate B."/>
            <person name="Rolshausen P.E."/>
            <person name="Cantu D."/>
        </authorList>
    </citation>
    <scope>NUCLEOTIDE SEQUENCE [LARGE SCALE GENOMIC DNA]</scope>
    <source>
        <strain evidence="4">UCR-EL1</strain>
    </source>
</reference>
<accession>M7T610</accession>
<feature type="domain" description="DUF7726" evidence="2">
    <location>
        <begin position="184"/>
        <end position="265"/>
    </location>
</feature>
<dbReference type="eggNOG" id="ENOG502S33A">
    <property type="taxonomic scope" value="Eukaryota"/>
</dbReference>
<feature type="compositionally biased region" description="Basic and acidic residues" evidence="1">
    <location>
        <begin position="28"/>
        <end position="51"/>
    </location>
</feature>
<feature type="compositionally biased region" description="Low complexity" evidence="1">
    <location>
        <begin position="135"/>
        <end position="149"/>
    </location>
</feature>
<sequence length="332" mass="37650">MGDINRSTPQNGGLITPDLSPTATTTEPTKRKISAVEDSRPSPEDREETHPRASGQDASNPPNCDEMRGMIRNLVDSTDMRVCDFQKALSVSPSAYQNFMKQSGPERGSHCETYLRARDFFKSHPQPAVDVSSVQQAPQPQQQQQQQQEQEQHPAKKAKVGDHGDEALDVGNIKLDGEDDGAVEVYDTCDEIRRKINTFLAKHEGQVTKAAFCRALSSSYPHKPDVPTRQLARFLDKKGPTSGNSNIVFYAAYVFFEKKRILEGKPKSKMRQEMEKVHPKGMNVTECMDNMYLTQGRGKRWIEDRYGRLSLKKVNSGVREGYKRMRRRPYKR</sequence>
<feature type="domain" description="DUF7726" evidence="2">
    <location>
        <begin position="63"/>
        <end position="123"/>
    </location>
</feature>
<name>M7T610_EUTLA</name>
<dbReference type="PANTHER" id="PTHR42339:SF1">
    <property type="entry name" value="HISTONE H1"/>
    <property type="match status" value="1"/>
</dbReference>